<reference evidence="2" key="1">
    <citation type="submission" date="2022-11" db="EMBL/GenBank/DDBJ databases">
        <title>Minimal conservation of predation-associated metabolite biosynthetic gene clusters underscores biosynthetic potential of Myxococcota including descriptions for ten novel species: Archangium lansinium sp. nov., Myxococcus landrumus sp. nov., Nannocystis bai.</title>
        <authorList>
            <person name="Ahearne A."/>
            <person name="Stevens C."/>
            <person name="Phillips K."/>
        </authorList>
    </citation>
    <scope>NUCLEOTIDE SEQUENCE</scope>
    <source>
        <strain evidence="2">Na p29</strain>
    </source>
</reference>
<organism evidence="2 3">
    <name type="scientific">Nannocystis pusilla</name>
    <dbReference type="NCBI Taxonomy" id="889268"/>
    <lineage>
        <taxon>Bacteria</taxon>
        <taxon>Pseudomonadati</taxon>
        <taxon>Myxococcota</taxon>
        <taxon>Polyangia</taxon>
        <taxon>Nannocystales</taxon>
        <taxon>Nannocystaceae</taxon>
        <taxon>Nannocystis</taxon>
    </lineage>
</organism>
<name>A0A9X3IVP4_9BACT</name>
<dbReference type="Proteomes" id="UP001150924">
    <property type="component" value="Unassembled WGS sequence"/>
</dbReference>
<dbReference type="EMBL" id="JAPNKE010000002">
    <property type="protein sequence ID" value="MCY1005606.1"/>
    <property type="molecule type" value="Genomic_DNA"/>
</dbReference>
<sequence>MRRLAALTLSAAAALLACTPEPASTVEMRQTVVEVVDQGRAMAIENAMVALVGSVDPDGGLAGITDEVAAGVAMHTPCAVVSRPGAVALRIWFGSKDSPCPYAGIGLSGTMRVVYTRPDGQGLLASIYYEPLRGDSTLLDGFSQLTWAADGSQRLVTEIRVDTATEREVEIQSDRLLSRVDDALKVEGWRRWQTLMGTWEADLAGLLLGPEALMPFAGLAAVDTPFNHTIVLDFTQEAGGAQVRANGGRRDRLFEVTDEGDVIDIGDG</sequence>
<keyword evidence="1" id="KW-0732">Signal</keyword>
<evidence type="ECO:0000313" key="2">
    <source>
        <dbReference type="EMBL" id="MCY1005606.1"/>
    </source>
</evidence>
<dbReference type="AlphaFoldDB" id="A0A9X3IVP4"/>
<evidence type="ECO:0000313" key="3">
    <source>
        <dbReference type="Proteomes" id="UP001150924"/>
    </source>
</evidence>
<dbReference type="PROSITE" id="PS51257">
    <property type="entry name" value="PROKAR_LIPOPROTEIN"/>
    <property type="match status" value="1"/>
</dbReference>
<feature type="chain" id="PRO_5040943674" description="Lipoprotein" evidence="1">
    <location>
        <begin position="24"/>
        <end position="268"/>
    </location>
</feature>
<evidence type="ECO:0000256" key="1">
    <source>
        <dbReference type="SAM" id="SignalP"/>
    </source>
</evidence>
<protein>
    <recommendedName>
        <fullName evidence="4">Lipoprotein</fullName>
    </recommendedName>
</protein>
<dbReference type="RefSeq" id="WP_267767333.1">
    <property type="nucleotide sequence ID" value="NZ_JAPNKE010000002.1"/>
</dbReference>
<keyword evidence="3" id="KW-1185">Reference proteome</keyword>
<proteinExistence type="predicted"/>
<comment type="caution">
    <text evidence="2">The sequence shown here is derived from an EMBL/GenBank/DDBJ whole genome shotgun (WGS) entry which is preliminary data.</text>
</comment>
<gene>
    <name evidence="2" type="ORF">OV079_08495</name>
</gene>
<evidence type="ECO:0008006" key="4">
    <source>
        <dbReference type="Google" id="ProtNLM"/>
    </source>
</evidence>
<accession>A0A9X3IVP4</accession>
<feature type="signal peptide" evidence="1">
    <location>
        <begin position="1"/>
        <end position="23"/>
    </location>
</feature>